<keyword evidence="2" id="KW-0285">Flavoprotein</keyword>
<comment type="caution">
    <text evidence="6">The sequence shown here is derived from an EMBL/GenBank/DDBJ whole genome shotgun (WGS) entry which is preliminary data.</text>
</comment>
<dbReference type="Gene3D" id="3.50.50.60">
    <property type="entry name" value="FAD/NAD(P)-binding domain"/>
    <property type="match status" value="1"/>
</dbReference>
<keyword evidence="7" id="KW-1185">Reference proteome</keyword>
<gene>
    <name evidence="6" type="ORF">GCM10010170_023450</name>
</gene>
<dbReference type="Gene3D" id="3.90.700.10">
    <property type="entry name" value="Succinate dehydrogenase/fumarate reductase flavoprotein, catalytic domain"/>
    <property type="match status" value="1"/>
</dbReference>
<dbReference type="SUPFAM" id="SSF56425">
    <property type="entry name" value="Succinate dehydrogenase/fumarate reductase flavoprotein, catalytic domain"/>
    <property type="match status" value="1"/>
</dbReference>
<evidence type="ECO:0000313" key="7">
    <source>
        <dbReference type="Proteomes" id="UP001501444"/>
    </source>
</evidence>
<dbReference type="PANTHER" id="PTHR43400:SF7">
    <property type="entry name" value="FAD-DEPENDENT OXIDOREDUCTASE 2 FAD BINDING DOMAIN-CONTAINING PROTEIN"/>
    <property type="match status" value="1"/>
</dbReference>
<evidence type="ECO:0000256" key="1">
    <source>
        <dbReference type="ARBA" id="ARBA00001974"/>
    </source>
</evidence>
<dbReference type="InterPro" id="IPR003953">
    <property type="entry name" value="FAD-dep_OxRdtase_2_FAD-bd"/>
</dbReference>
<dbReference type="PRINTS" id="PR00368">
    <property type="entry name" value="FADPNR"/>
</dbReference>
<comment type="cofactor">
    <cofactor evidence="1">
        <name>FAD</name>
        <dbReference type="ChEBI" id="CHEBI:57692"/>
    </cofactor>
</comment>
<dbReference type="EMBL" id="BAAARV010000019">
    <property type="protein sequence ID" value="GAA2340478.1"/>
    <property type="molecule type" value="Genomic_DNA"/>
</dbReference>
<evidence type="ECO:0000313" key="6">
    <source>
        <dbReference type="EMBL" id="GAA2340478.1"/>
    </source>
</evidence>
<dbReference type="Proteomes" id="UP001501444">
    <property type="component" value="Unassembled WGS sequence"/>
</dbReference>
<sequence length="485" mass="51952">MSTTSDAGPGTHWDVIVVGAGAGGMSTAIFAARSGARVLVIDAAPEEGGALHLATGQLSAAGTRLQRSKGIEDTPEAHFADIVRISKDTADRELAWLAVSNAAATIDWLLDDLGMPVLPEHPVRGQNHEHYSQDRYYWGPDLGRSILAAVRAPLRELIGSGAVTARFGTEVVGLVQDPAEAGGRVTGVVTRPTGDAKAGREEHRGANVVLATGGYNADPALFQKMNGVRAYADASYRFAKGAGHRLGVEAGGYTRNHDLYLCSFGSVLDHDEFPAPVLCRPVHWPEMRMPWEIYVNVEGLRFVAEDEPSVDVREHALLRQTDLRRYIVLDERMLREAPPMIPGWSADDVRARAGRHPMFHVADDLRTLAEAAGIDAGNLVATVEEYNACLDGKDPLGREFRPLPLAEAPFYAIRVQGMSITSTAGLAVDAGLRVVRPDGTAVPGLYAIGELLGSGAFMGNSFCGGMLATPAMTFGRLLGDRILTW</sequence>
<evidence type="ECO:0000256" key="3">
    <source>
        <dbReference type="ARBA" id="ARBA00022827"/>
    </source>
</evidence>
<keyword evidence="4" id="KW-0560">Oxidoreductase</keyword>
<keyword evidence="3" id="KW-0274">FAD</keyword>
<dbReference type="RefSeq" id="WP_344612341.1">
    <property type="nucleotide sequence ID" value="NZ_BAAARV010000019.1"/>
</dbReference>
<evidence type="ECO:0000256" key="2">
    <source>
        <dbReference type="ARBA" id="ARBA00022630"/>
    </source>
</evidence>
<name>A0ABP5SWU7_9ACTN</name>
<dbReference type="Pfam" id="PF00890">
    <property type="entry name" value="FAD_binding_2"/>
    <property type="match status" value="1"/>
</dbReference>
<accession>A0ABP5SWU7</accession>
<dbReference type="PANTHER" id="PTHR43400">
    <property type="entry name" value="FUMARATE REDUCTASE"/>
    <property type="match status" value="1"/>
</dbReference>
<evidence type="ECO:0000256" key="4">
    <source>
        <dbReference type="ARBA" id="ARBA00023002"/>
    </source>
</evidence>
<protein>
    <recommendedName>
        <fullName evidence="5">FAD-dependent oxidoreductase 2 FAD-binding domain-containing protein</fullName>
    </recommendedName>
</protein>
<dbReference type="InterPro" id="IPR036188">
    <property type="entry name" value="FAD/NAD-bd_sf"/>
</dbReference>
<dbReference type="InterPro" id="IPR027477">
    <property type="entry name" value="Succ_DH/fumarate_Rdtase_cat_sf"/>
</dbReference>
<proteinExistence type="predicted"/>
<feature type="domain" description="FAD-dependent oxidoreductase 2 FAD-binding" evidence="5">
    <location>
        <begin position="14"/>
        <end position="465"/>
    </location>
</feature>
<evidence type="ECO:0000259" key="5">
    <source>
        <dbReference type="Pfam" id="PF00890"/>
    </source>
</evidence>
<dbReference type="InterPro" id="IPR050315">
    <property type="entry name" value="FAD-oxidoreductase_2"/>
</dbReference>
<reference evidence="7" key="1">
    <citation type="journal article" date="2019" name="Int. J. Syst. Evol. Microbiol.">
        <title>The Global Catalogue of Microorganisms (GCM) 10K type strain sequencing project: providing services to taxonomists for standard genome sequencing and annotation.</title>
        <authorList>
            <consortium name="The Broad Institute Genomics Platform"/>
            <consortium name="The Broad Institute Genome Sequencing Center for Infectious Disease"/>
            <person name="Wu L."/>
            <person name="Ma J."/>
        </authorList>
    </citation>
    <scope>NUCLEOTIDE SEQUENCE [LARGE SCALE GENOMIC DNA]</scope>
    <source>
        <strain evidence="7">JCM 3272</strain>
    </source>
</reference>
<dbReference type="SUPFAM" id="SSF51905">
    <property type="entry name" value="FAD/NAD(P)-binding domain"/>
    <property type="match status" value="1"/>
</dbReference>
<organism evidence="6 7">
    <name type="scientific">Dactylosporangium salmoneum</name>
    <dbReference type="NCBI Taxonomy" id="53361"/>
    <lineage>
        <taxon>Bacteria</taxon>
        <taxon>Bacillati</taxon>
        <taxon>Actinomycetota</taxon>
        <taxon>Actinomycetes</taxon>
        <taxon>Micromonosporales</taxon>
        <taxon>Micromonosporaceae</taxon>
        <taxon>Dactylosporangium</taxon>
    </lineage>
</organism>